<feature type="transmembrane region" description="Helical" evidence="1">
    <location>
        <begin position="39"/>
        <end position="61"/>
    </location>
</feature>
<proteinExistence type="predicted"/>
<gene>
    <name evidence="2" type="ORF">GYMLUDRAFT_829982</name>
</gene>
<accession>A0A0D0CCR9</accession>
<protein>
    <submittedName>
        <fullName evidence="2">Uncharacterized protein</fullName>
    </submittedName>
</protein>
<keyword evidence="1" id="KW-0812">Transmembrane</keyword>
<dbReference type="HOGENOM" id="CLU_2622281_0_0_1"/>
<evidence type="ECO:0000313" key="3">
    <source>
        <dbReference type="Proteomes" id="UP000053593"/>
    </source>
</evidence>
<reference evidence="2 3" key="1">
    <citation type="submission" date="2014-04" db="EMBL/GenBank/DDBJ databases">
        <title>Evolutionary Origins and Diversification of the Mycorrhizal Mutualists.</title>
        <authorList>
            <consortium name="DOE Joint Genome Institute"/>
            <consortium name="Mycorrhizal Genomics Consortium"/>
            <person name="Kohler A."/>
            <person name="Kuo A."/>
            <person name="Nagy L.G."/>
            <person name="Floudas D."/>
            <person name="Copeland A."/>
            <person name="Barry K.W."/>
            <person name="Cichocki N."/>
            <person name="Veneault-Fourrey C."/>
            <person name="LaButti K."/>
            <person name="Lindquist E.A."/>
            <person name="Lipzen A."/>
            <person name="Lundell T."/>
            <person name="Morin E."/>
            <person name="Murat C."/>
            <person name="Riley R."/>
            <person name="Ohm R."/>
            <person name="Sun H."/>
            <person name="Tunlid A."/>
            <person name="Henrissat B."/>
            <person name="Grigoriev I.V."/>
            <person name="Hibbett D.S."/>
            <person name="Martin F."/>
        </authorList>
    </citation>
    <scope>NUCLEOTIDE SEQUENCE [LARGE SCALE GENOMIC DNA]</scope>
    <source>
        <strain evidence="2 3">FD-317 M1</strain>
    </source>
</reference>
<dbReference type="Proteomes" id="UP000053593">
    <property type="component" value="Unassembled WGS sequence"/>
</dbReference>
<organism evidence="2 3">
    <name type="scientific">Collybiopsis luxurians FD-317 M1</name>
    <dbReference type="NCBI Taxonomy" id="944289"/>
    <lineage>
        <taxon>Eukaryota</taxon>
        <taxon>Fungi</taxon>
        <taxon>Dikarya</taxon>
        <taxon>Basidiomycota</taxon>
        <taxon>Agaricomycotina</taxon>
        <taxon>Agaricomycetes</taxon>
        <taxon>Agaricomycetidae</taxon>
        <taxon>Agaricales</taxon>
        <taxon>Marasmiineae</taxon>
        <taxon>Omphalotaceae</taxon>
        <taxon>Collybiopsis</taxon>
        <taxon>Collybiopsis luxurians</taxon>
    </lineage>
</organism>
<sequence>MFELIAAYVVDTHSLLGLLTGITFYPIISVTTRHRLITWACRVIALVLSIVLFVVLIRNFYTSDPYAGLTNSSSSSGI</sequence>
<dbReference type="OrthoDB" id="2146116at2759"/>
<dbReference type="AlphaFoldDB" id="A0A0D0CCR9"/>
<keyword evidence="1" id="KW-1133">Transmembrane helix</keyword>
<keyword evidence="1" id="KW-0472">Membrane</keyword>
<keyword evidence="3" id="KW-1185">Reference proteome</keyword>
<feature type="transmembrane region" description="Helical" evidence="1">
    <location>
        <begin position="6"/>
        <end position="27"/>
    </location>
</feature>
<evidence type="ECO:0000256" key="1">
    <source>
        <dbReference type="SAM" id="Phobius"/>
    </source>
</evidence>
<dbReference type="EMBL" id="KN834802">
    <property type="protein sequence ID" value="KIK55857.1"/>
    <property type="molecule type" value="Genomic_DNA"/>
</dbReference>
<evidence type="ECO:0000313" key="2">
    <source>
        <dbReference type="EMBL" id="KIK55857.1"/>
    </source>
</evidence>
<name>A0A0D0CCR9_9AGAR</name>